<keyword evidence="2 5" id="KW-0689">Ribosomal protein</keyword>
<dbReference type="GO" id="GO:0005737">
    <property type="term" value="C:cytoplasm"/>
    <property type="evidence" value="ECO:0007669"/>
    <property type="project" value="UniProtKB-ARBA"/>
</dbReference>
<organism evidence="7 8">
    <name type="scientific">Candidatus Cerribacteria bacterium 'Amazon FNV 2010 28 9'</name>
    <dbReference type="NCBI Taxonomy" id="2081795"/>
    <lineage>
        <taxon>Bacteria</taxon>
        <taxon>Candidatus Cerribacteria</taxon>
    </lineage>
</organism>
<keyword evidence="5" id="KW-0699">rRNA-binding</keyword>
<comment type="subunit">
    <text evidence="5">Part of the 30S ribosomal subunit. Contacts proteins S5 and S12.</text>
</comment>
<dbReference type="SUPFAM" id="SSF56047">
    <property type="entry name" value="Ribosomal protein S8"/>
    <property type="match status" value="1"/>
</dbReference>
<dbReference type="InterPro" id="IPR047863">
    <property type="entry name" value="Ribosomal_uS8_CS"/>
</dbReference>
<sequence length="129" mass="14239">MTDPIADMLTRIKNAYLARKIEVNVPHSNVKEALANLLVREHYIEAVEKQDSKPCSQLKIKLRYVGKRPAMTSVQRISKPGRRVYESAGSIPRSLGGYGITVVSTSSGLLSDKEAKKKNIGGEVICAIW</sequence>
<dbReference type="GO" id="GO:1990904">
    <property type="term" value="C:ribonucleoprotein complex"/>
    <property type="evidence" value="ECO:0007669"/>
    <property type="project" value="UniProtKB-KW"/>
</dbReference>
<reference evidence="7 8" key="1">
    <citation type="submission" date="2018-02" db="EMBL/GenBank/DDBJ databases">
        <title>Genomic Reconstructions from Amazon Rainforest and Pasture Soil Reveal Novel Insights into the Physiology of Candidate Phyla in Tropical Sites.</title>
        <authorList>
            <person name="Kroeger M.E."/>
            <person name="Delmont T."/>
            <person name="Eren A.M."/>
            <person name="Guo J."/>
            <person name="Meyer K.M."/>
            <person name="Khan K."/>
            <person name="Rodrigues J.L.M."/>
            <person name="Bohannan B.J.M."/>
            <person name="Tringe S."/>
            <person name="Borges C.D."/>
            <person name="Tiedje J."/>
            <person name="Tsai S.M."/>
            <person name="Nusslein K."/>
        </authorList>
    </citation>
    <scope>NUCLEOTIDE SEQUENCE [LARGE SCALE GENOMIC DNA]</scope>
    <source>
        <strain evidence="7">Amazon FNV 2010 28 9</strain>
    </source>
</reference>
<dbReference type="Proteomes" id="UP000246104">
    <property type="component" value="Unassembled WGS sequence"/>
</dbReference>
<evidence type="ECO:0000256" key="5">
    <source>
        <dbReference type="HAMAP-Rule" id="MF_01302"/>
    </source>
</evidence>
<keyword evidence="3 5" id="KW-0687">Ribonucleoprotein</keyword>
<gene>
    <name evidence="5" type="primary">rpsH</name>
    <name evidence="7" type="ORF">C5B42_04050</name>
</gene>
<dbReference type="InterPro" id="IPR000630">
    <property type="entry name" value="Ribosomal_uS8"/>
</dbReference>
<evidence type="ECO:0000313" key="7">
    <source>
        <dbReference type="EMBL" id="PWU23130.1"/>
    </source>
</evidence>
<dbReference type="HAMAP" id="MF_01302_B">
    <property type="entry name" value="Ribosomal_uS8_B"/>
    <property type="match status" value="1"/>
</dbReference>
<dbReference type="PROSITE" id="PS00053">
    <property type="entry name" value="RIBOSOMAL_S8"/>
    <property type="match status" value="1"/>
</dbReference>
<dbReference type="Gene3D" id="3.30.1490.10">
    <property type="match status" value="1"/>
</dbReference>
<dbReference type="InterPro" id="IPR035987">
    <property type="entry name" value="Ribosomal_uS8_sf"/>
</dbReference>
<evidence type="ECO:0000256" key="1">
    <source>
        <dbReference type="ARBA" id="ARBA00006471"/>
    </source>
</evidence>
<comment type="similarity">
    <text evidence="1 5 6">Belongs to the universal ribosomal protein uS8 family.</text>
</comment>
<evidence type="ECO:0000256" key="3">
    <source>
        <dbReference type="ARBA" id="ARBA00023274"/>
    </source>
</evidence>
<dbReference type="PANTHER" id="PTHR11758">
    <property type="entry name" value="40S RIBOSOMAL PROTEIN S15A"/>
    <property type="match status" value="1"/>
</dbReference>
<evidence type="ECO:0000256" key="4">
    <source>
        <dbReference type="ARBA" id="ARBA00035258"/>
    </source>
</evidence>
<proteinExistence type="inferred from homology"/>
<dbReference type="GO" id="GO:0019843">
    <property type="term" value="F:rRNA binding"/>
    <property type="evidence" value="ECO:0007669"/>
    <property type="project" value="UniProtKB-UniRule"/>
</dbReference>
<dbReference type="EMBL" id="PSRQ01000045">
    <property type="protein sequence ID" value="PWU23130.1"/>
    <property type="molecule type" value="Genomic_DNA"/>
</dbReference>
<evidence type="ECO:0000313" key="8">
    <source>
        <dbReference type="Proteomes" id="UP000246104"/>
    </source>
</evidence>
<dbReference type="AlphaFoldDB" id="A0A317JND5"/>
<comment type="function">
    <text evidence="5">One of the primary rRNA binding proteins, it binds directly to 16S rRNA central domain where it helps coordinate assembly of the platform of the 30S subunit.</text>
</comment>
<dbReference type="GO" id="GO:0006412">
    <property type="term" value="P:translation"/>
    <property type="evidence" value="ECO:0007669"/>
    <property type="project" value="UniProtKB-UniRule"/>
</dbReference>
<evidence type="ECO:0000256" key="2">
    <source>
        <dbReference type="ARBA" id="ARBA00022980"/>
    </source>
</evidence>
<name>A0A317JND5_9BACT</name>
<dbReference type="FunFam" id="3.30.1490.10:FF:000001">
    <property type="entry name" value="30S ribosomal protein S8"/>
    <property type="match status" value="1"/>
</dbReference>
<keyword evidence="5" id="KW-0694">RNA-binding</keyword>
<evidence type="ECO:0000256" key="6">
    <source>
        <dbReference type="RuleBase" id="RU003660"/>
    </source>
</evidence>
<dbReference type="NCBIfam" id="NF001109">
    <property type="entry name" value="PRK00136.1"/>
    <property type="match status" value="1"/>
</dbReference>
<accession>A0A317JND5</accession>
<comment type="caution">
    <text evidence="7">The sequence shown here is derived from an EMBL/GenBank/DDBJ whole genome shotgun (WGS) entry which is preliminary data.</text>
</comment>
<dbReference type="Pfam" id="PF00410">
    <property type="entry name" value="Ribosomal_S8"/>
    <property type="match status" value="1"/>
</dbReference>
<dbReference type="GO" id="GO:0005840">
    <property type="term" value="C:ribosome"/>
    <property type="evidence" value="ECO:0007669"/>
    <property type="project" value="UniProtKB-KW"/>
</dbReference>
<protein>
    <recommendedName>
        <fullName evidence="4 5">Small ribosomal subunit protein uS8</fullName>
    </recommendedName>
</protein>
<dbReference type="Gene3D" id="3.30.1370.30">
    <property type="match status" value="1"/>
</dbReference>
<dbReference type="GO" id="GO:0003735">
    <property type="term" value="F:structural constituent of ribosome"/>
    <property type="evidence" value="ECO:0007669"/>
    <property type="project" value="InterPro"/>
</dbReference>